<dbReference type="PANTHER" id="PTHR47976">
    <property type="entry name" value="G-TYPE LECTIN S-RECEPTOR-LIKE SERINE/THREONINE-PROTEIN KINASE SD2-5"/>
    <property type="match status" value="1"/>
</dbReference>
<dbReference type="EMBL" id="AWUE01020037">
    <property type="protein sequence ID" value="OMO70124.1"/>
    <property type="molecule type" value="Genomic_DNA"/>
</dbReference>
<organism evidence="3 4">
    <name type="scientific">Corchorus olitorius</name>
    <dbReference type="NCBI Taxonomy" id="93759"/>
    <lineage>
        <taxon>Eukaryota</taxon>
        <taxon>Viridiplantae</taxon>
        <taxon>Streptophyta</taxon>
        <taxon>Embryophyta</taxon>
        <taxon>Tracheophyta</taxon>
        <taxon>Spermatophyta</taxon>
        <taxon>Magnoliopsida</taxon>
        <taxon>eudicotyledons</taxon>
        <taxon>Gunneridae</taxon>
        <taxon>Pentapetalae</taxon>
        <taxon>rosids</taxon>
        <taxon>malvids</taxon>
        <taxon>Malvales</taxon>
        <taxon>Malvaceae</taxon>
        <taxon>Grewioideae</taxon>
        <taxon>Apeibeae</taxon>
        <taxon>Corchorus</taxon>
    </lineage>
</organism>
<dbReference type="PANTHER" id="PTHR47976:SF15">
    <property type="entry name" value="G-TYPE LECTIN S-RECEPTOR-LIKE SERINE_THREONINE-PROTEIN KINASE RLK1"/>
    <property type="match status" value="1"/>
</dbReference>
<evidence type="ECO:0000256" key="2">
    <source>
        <dbReference type="ARBA" id="ARBA00023157"/>
    </source>
</evidence>
<protein>
    <submittedName>
        <fullName evidence="3">Uncharacterized protein</fullName>
    </submittedName>
</protein>
<dbReference type="Proteomes" id="UP000187203">
    <property type="component" value="Unassembled WGS sequence"/>
</dbReference>
<proteinExistence type="predicted"/>
<keyword evidence="2" id="KW-1015">Disulfide bond</keyword>
<dbReference type="FunFam" id="2.90.10.30:FF:000001">
    <property type="entry name" value="Serine/threonine-protein kinase"/>
    <property type="match status" value="1"/>
</dbReference>
<evidence type="ECO:0000313" key="4">
    <source>
        <dbReference type="Proteomes" id="UP000187203"/>
    </source>
</evidence>
<evidence type="ECO:0000256" key="1">
    <source>
        <dbReference type="ARBA" id="ARBA00022729"/>
    </source>
</evidence>
<dbReference type="OrthoDB" id="1930390at2759"/>
<dbReference type="Gene3D" id="2.90.10.30">
    <property type="match status" value="1"/>
</dbReference>
<dbReference type="SUPFAM" id="SSF51110">
    <property type="entry name" value="alpha-D-mannose-specific plant lectins"/>
    <property type="match status" value="1"/>
</dbReference>
<gene>
    <name evidence="3" type="ORF">COLO4_28753</name>
</gene>
<dbReference type="AlphaFoldDB" id="A0A1R3HIP0"/>
<accession>A0A1R3HIP0</accession>
<reference evidence="4" key="1">
    <citation type="submission" date="2013-09" db="EMBL/GenBank/DDBJ databases">
        <title>Corchorus olitorius genome sequencing.</title>
        <authorList>
            <person name="Alam M."/>
            <person name="Haque M.S."/>
            <person name="Islam M.S."/>
            <person name="Emdad E.M."/>
            <person name="Islam M.M."/>
            <person name="Ahmed B."/>
            <person name="Halim A."/>
            <person name="Hossen Q.M.M."/>
            <person name="Hossain M.Z."/>
            <person name="Ahmed R."/>
            <person name="Khan M.M."/>
            <person name="Islam R."/>
            <person name="Rashid M.M."/>
            <person name="Khan S.A."/>
            <person name="Rahman M.S."/>
            <person name="Alam M."/>
            <person name="Yahiya A.S."/>
            <person name="Khan M.S."/>
            <person name="Azam M.S."/>
            <person name="Haque T."/>
            <person name="Lashkar M.Z.H."/>
            <person name="Akhand A.I."/>
            <person name="Morshed G."/>
            <person name="Roy S."/>
            <person name="Uddin K.S."/>
            <person name="Rabeya T."/>
            <person name="Hossain A.S."/>
            <person name="Chowdhury A."/>
            <person name="Snigdha A.R."/>
            <person name="Mortoza M.S."/>
            <person name="Matin S.A."/>
            <person name="Hoque S.M.E."/>
            <person name="Islam M.K."/>
            <person name="Roy D.K."/>
            <person name="Haider R."/>
            <person name="Moosa M.M."/>
            <person name="Elias S.M."/>
            <person name="Hasan A.M."/>
            <person name="Jahan S."/>
            <person name="Shafiuddin M."/>
            <person name="Mahmood N."/>
            <person name="Shommy N.S."/>
        </authorList>
    </citation>
    <scope>NUCLEOTIDE SEQUENCE [LARGE SCALE GENOMIC DNA]</scope>
    <source>
        <strain evidence="4">cv. O-4</strain>
    </source>
</reference>
<dbReference type="InterPro" id="IPR051343">
    <property type="entry name" value="G-type_lectin_kinases/EP1-like"/>
</dbReference>
<dbReference type="STRING" id="93759.A0A1R3HIP0"/>
<keyword evidence="1" id="KW-0732">Signal</keyword>
<comment type="caution">
    <text evidence="3">The sequence shown here is derived from an EMBL/GenBank/DDBJ whole genome shotgun (WGS) entry which is preliminary data.</text>
</comment>
<dbReference type="InterPro" id="IPR036426">
    <property type="entry name" value="Bulb-type_lectin_dom_sf"/>
</dbReference>
<sequence length="171" mass="18914">MGLSIAVLWMMSFKNPTDTMLPSQILERELFLSSRQSETNITKGKFRMVLQSDGNLVLTTINLPSDHLNDPYYASNTAGASPAFQVVFNESAYLFVLRENNTRSLLKSTVTASAEDFYYRVTLDFDGFFILYSYPKASNGDAKLIQVAVSVVLTVSAASTPREGQFVNALA</sequence>
<keyword evidence="4" id="KW-1185">Reference proteome</keyword>
<name>A0A1R3HIP0_9ROSI</name>
<evidence type="ECO:0000313" key="3">
    <source>
        <dbReference type="EMBL" id="OMO70124.1"/>
    </source>
</evidence>